<evidence type="ECO:0000256" key="1">
    <source>
        <dbReference type="ARBA" id="ARBA00022801"/>
    </source>
</evidence>
<evidence type="ECO:0000313" key="2">
    <source>
        <dbReference type="EMBL" id="KAH7025275.1"/>
    </source>
</evidence>
<sequence>MPTSRPIESFKCLTFDCFGTLVDWETGIYTALSPLTQQLPASHPLQGNRLGVLRLFILHENRVQLEDPAANYKTVLSETYRGIATELGLEAAPADMARFGHSVGEWVAFPDTVDALKRLQKHLKLVILSNVDRESFDRTLAGPLREVKFDAVYVAEDIGSYKPDLRNFEYLLEHCQKDLGIGKDDIIHTAQSLFHDHVPANKMGLPSAWIERDAGVVSVMGGEHEDLKNQVDFSWHFKTMGDMADAVDAAHAAAAARH</sequence>
<dbReference type="Gene3D" id="3.40.50.1000">
    <property type="entry name" value="HAD superfamily/HAD-like"/>
    <property type="match status" value="1"/>
</dbReference>
<dbReference type="Pfam" id="PF00702">
    <property type="entry name" value="Hydrolase"/>
    <property type="match status" value="1"/>
</dbReference>
<dbReference type="PANTHER" id="PTHR43316">
    <property type="entry name" value="HYDROLASE, HALOACID DELAHOGENASE-RELATED"/>
    <property type="match status" value="1"/>
</dbReference>
<dbReference type="EMBL" id="JAGTJQ010000009">
    <property type="protein sequence ID" value="KAH7025275.1"/>
    <property type="molecule type" value="Genomic_DNA"/>
</dbReference>
<accession>A0A9P8Y071</accession>
<dbReference type="InterPro" id="IPR036412">
    <property type="entry name" value="HAD-like_sf"/>
</dbReference>
<comment type="caution">
    <text evidence="2">The sequence shown here is derived from an EMBL/GenBank/DDBJ whole genome shotgun (WGS) entry which is preliminary data.</text>
</comment>
<protein>
    <submittedName>
        <fullName evidence="2">Haloacid dehalogenase-like hydrolase-domain-containing protein</fullName>
    </submittedName>
</protein>
<evidence type="ECO:0000313" key="3">
    <source>
        <dbReference type="Proteomes" id="UP000756346"/>
    </source>
</evidence>
<reference evidence="2" key="1">
    <citation type="journal article" date="2021" name="Nat. Commun.">
        <title>Genetic determinants of endophytism in the Arabidopsis root mycobiome.</title>
        <authorList>
            <person name="Mesny F."/>
            <person name="Miyauchi S."/>
            <person name="Thiergart T."/>
            <person name="Pickel B."/>
            <person name="Atanasova L."/>
            <person name="Karlsson M."/>
            <person name="Huettel B."/>
            <person name="Barry K.W."/>
            <person name="Haridas S."/>
            <person name="Chen C."/>
            <person name="Bauer D."/>
            <person name="Andreopoulos W."/>
            <person name="Pangilinan J."/>
            <person name="LaButti K."/>
            <person name="Riley R."/>
            <person name="Lipzen A."/>
            <person name="Clum A."/>
            <person name="Drula E."/>
            <person name="Henrissat B."/>
            <person name="Kohler A."/>
            <person name="Grigoriev I.V."/>
            <person name="Martin F.M."/>
            <person name="Hacquard S."/>
        </authorList>
    </citation>
    <scope>NUCLEOTIDE SEQUENCE</scope>
    <source>
        <strain evidence="2">MPI-CAGE-CH-0230</strain>
    </source>
</reference>
<dbReference type="PANTHER" id="PTHR43316:SF9">
    <property type="entry name" value="ACID DEHALOGENASE, PUTATIVE (AFU_ORTHOLOGUE AFUA_6G14460)-RELATED"/>
    <property type="match status" value="1"/>
</dbReference>
<name>A0A9P8Y071_9PEZI</name>
<gene>
    <name evidence="2" type="ORF">B0I36DRAFT_296056</name>
</gene>
<dbReference type="AlphaFoldDB" id="A0A9P8Y071"/>
<dbReference type="GeneID" id="70181427"/>
<dbReference type="InterPro" id="IPR023214">
    <property type="entry name" value="HAD_sf"/>
</dbReference>
<proteinExistence type="predicted"/>
<dbReference type="Proteomes" id="UP000756346">
    <property type="component" value="Unassembled WGS sequence"/>
</dbReference>
<dbReference type="GO" id="GO:0016787">
    <property type="term" value="F:hydrolase activity"/>
    <property type="evidence" value="ECO:0007669"/>
    <property type="project" value="UniProtKB-KW"/>
</dbReference>
<keyword evidence="3" id="KW-1185">Reference proteome</keyword>
<dbReference type="Gene3D" id="1.10.150.750">
    <property type="match status" value="1"/>
</dbReference>
<dbReference type="OrthoDB" id="444127at2759"/>
<dbReference type="InterPro" id="IPR051540">
    <property type="entry name" value="S-2-haloacid_dehalogenase"/>
</dbReference>
<keyword evidence="1 2" id="KW-0378">Hydrolase</keyword>
<dbReference type="SUPFAM" id="SSF56784">
    <property type="entry name" value="HAD-like"/>
    <property type="match status" value="1"/>
</dbReference>
<organism evidence="2 3">
    <name type="scientific">Microdochium trichocladiopsis</name>
    <dbReference type="NCBI Taxonomy" id="1682393"/>
    <lineage>
        <taxon>Eukaryota</taxon>
        <taxon>Fungi</taxon>
        <taxon>Dikarya</taxon>
        <taxon>Ascomycota</taxon>
        <taxon>Pezizomycotina</taxon>
        <taxon>Sordariomycetes</taxon>
        <taxon>Xylariomycetidae</taxon>
        <taxon>Xylariales</taxon>
        <taxon>Microdochiaceae</taxon>
        <taxon>Microdochium</taxon>
    </lineage>
</organism>
<dbReference type="RefSeq" id="XP_046008823.1">
    <property type="nucleotide sequence ID" value="XM_046151881.1"/>
</dbReference>